<accession>A0ABD1YM12</accession>
<dbReference type="Pfam" id="PF04811">
    <property type="entry name" value="Sec23_trunk"/>
    <property type="match status" value="1"/>
</dbReference>
<dbReference type="Gene3D" id="2.30.30.380">
    <property type="entry name" value="Zn-finger domain of Sec23/24"/>
    <property type="match status" value="1"/>
</dbReference>
<keyword evidence="8" id="KW-1185">Reference proteome</keyword>
<dbReference type="Pfam" id="PF04815">
    <property type="entry name" value="Sec23_helical"/>
    <property type="match status" value="1"/>
</dbReference>
<dbReference type="Pfam" id="PF04810">
    <property type="entry name" value="zf-Sec23_Sec24"/>
    <property type="match status" value="1"/>
</dbReference>
<feature type="domain" description="Sec23/Sec24 helical" evidence="6">
    <location>
        <begin position="509"/>
        <end position="619"/>
    </location>
</feature>
<evidence type="ECO:0000313" key="7">
    <source>
        <dbReference type="EMBL" id="KAL2631817.1"/>
    </source>
</evidence>
<comment type="similarity">
    <text evidence="1">Belongs to the SEC23/SEC24 family. SEC24 subfamily.</text>
</comment>
<sequence length="753" mass="84029">MAVRLSIRQSPSDSELQEGCGLPWGAAITPFAPADEHERQPVHGLHAQDLPRCESCYAYINVLCDVERWSWTCALCGNLNGLSNEMADRYDRRHSSCPELSSSLVDFDFDEEEDDTASGQDFQGRPVFVAAVDLSASEEFLELVKSALLAALEAISPGSLFGLVTFSHKIGLYDIQGAVPVVKQVVIPGDLDGRLPVDLESVMLLQSFLAPVENNKENIASALETLKPTSSWERATAAGQDTEGVPLGGRGFGVAMDALIKYLGSERGATFAIARVFAFLSGPPDHGAGQLDTHRYGEQYASKREDADKALLPEQTPFYKELAASAVQAGVCMDLFAITNEYTDLASLKFLSIESGGGLFYYSNTDEATLPQDLYRMLNRPYAFGCALRVRTSPEFKTARVYGHFFSDPQYENLQHIICCDQYATYGLDFEFSSPQGFSRNNEAPPVIQIAFKYTVILPVEDEQKYSSSESANGSVLKRQRYMLKKRLRLRTVELGIARNIYELYESADTEVILTILTHKVIQASLTDGVREGRLLLHDWLVILTAQYNEFYNLARFEQRNTFTRLDVAFSNCPQLQPLPRHVFALLRSPLLLLHEEGVHPDYRIYLQCLSSALQPSFLLRSIYPVLSSYSTPDKQAYPRHSLSRAALITSGSPIFFMDAFTTLIVYYSATADPSLPFPPPQNCQLRALINKLKQERNITPKLLMIRGGQDNAEQFERYLIEEQDVDGSPLGSGMGFVSFLDQIGRDVMKYME</sequence>
<dbReference type="SUPFAM" id="SSF53300">
    <property type="entry name" value="vWA-like"/>
    <property type="match status" value="1"/>
</dbReference>
<keyword evidence="2" id="KW-0813">Transport</keyword>
<dbReference type="InterPro" id="IPR006895">
    <property type="entry name" value="Znf_Sec23_Sec24"/>
</dbReference>
<organism evidence="7 8">
    <name type="scientific">Riccia fluitans</name>
    <dbReference type="NCBI Taxonomy" id="41844"/>
    <lineage>
        <taxon>Eukaryota</taxon>
        <taxon>Viridiplantae</taxon>
        <taxon>Streptophyta</taxon>
        <taxon>Embryophyta</taxon>
        <taxon>Marchantiophyta</taxon>
        <taxon>Marchantiopsida</taxon>
        <taxon>Marchantiidae</taxon>
        <taxon>Marchantiales</taxon>
        <taxon>Ricciaceae</taxon>
        <taxon>Riccia</taxon>
    </lineage>
</organism>
<dbReference type="PANTHER" id="PTHR13803">
    <property type="entry name" value="SEC24-RELATED PROTEIN"/>
    <property type="match status" value="1"/>
</dbReference>
<dbReference type="PANTHER" id="PTHR13803:SF17">
    <property type="entry name" value="PROTEIN TRANSPORT PROTEIN SEC24"/>
    <property type="match status" value="1"/>
</dbReference>
<evidence type="ECO:0000259" key="4">
    <source>
        <dbReference type="Pfam" id="PF04810"/>
    </source>
</evidence>
<evidence type="ECO:0000256" key="3">
    <source>
        <dbReference type="ARBA" id="ARBA00022927"/>
    </source>
</evidence>
<dbReference type="EMBL" id="JBHFFA010000004">
    <property type="protein sequence ID" value="KAL2631817.1"/>
    <property type="molecule type" value="Genomic_DNA"/>
</dbReference>
<dbReference type="InterPro" id="IPR036465">
    <property type="entry name" value="vWFA_dom_sf"/>
</dbReference>
<evidence type="ECO:0000256" key="2">
    <source>
        <dbReference type="ARBA" id="ARBA00022448"/>
    </source>
</evidence>
<dbReference type="SUPFAM" id="SSF82919">
    <property type="entry name" value="Zn-finger domain of Sec23/24"/>
    <property type="match status" value="1"/>
</dbReference>
<dbReference type="Gene3D" id="3.40.50.410">
    <property type="entry name" value="von Willebrand factor, type A domain"/>
    <property type="match status" value="1"/>
</dbReference>
<evidence type="ECO:0000313" key="8">
    <source>
        <dbReference type="Proteomes" id="UP001605036"/>
    </source>
</evidence>
<feature type="domain" description="Sec23/Sec24 trunk" evidence="5">
    <location>
        <begin position="126"/>
        <end position="377"/>
    </location>
</feature>
<dbReference type="InterPro" id="IPR006896">
    <property type="entry name" value="Sec23/24_trunk_dom"/>
</dbReference>
<reference evidence="7 8" key="1">
    <citation type="submission" date="2024-09" db="EMBL/GenBank/DDBJ databases">
        <title>Chromosome-scale assembly of Riccia fluitans.</title>
        <authorList>
            <person name="Paukszto L."/>
            <person name="Sawicki J."/>
            <person name="Karawczyk K."/>
            <person name="Piernik-Szablinska J."/>
            <person name="Szczecinska M."/>
            <person name="Mazdziarz M."/>
        </authorList>
    </citation>
    <scope>NUCLEOTIDE SEQUENCE [LARGE SCALE GENOMIC DNA]</scope>
    <source>
        <strain evidence="7">Rf_01</strain>
        <tissue evidence="7">Aerial parts of the thallus</tissue>
    </source>
</reference>
<dbReference type="Gene3D" id="1.20.120.730">
    <property type="entry name" value="Sec23/Sec24 helical domain"/>
    <property type="match status" value="1"/>
</dbReference>
<protein>
    <recommendedName>
        <fullName evidence="9">Sec23/sec24 transport family protein</fullName>
    </recommendedName>
</protein>
<evidence type="ECO:0000259" key="5">
    <source>
        <dbReference type="Pfam" id="PF04811"/>
    </source>
</evidence>
<dbReference type="InterPro" id="IPR006900">
    <property type="entry name" value="Sec23/24_helical_dom"/>
</dbReference>
<dbReference type="InterPro" id="IPR050550">
    <property type="entry name" value="SEC23_SEC24_subfamily"/>
</dbReference>
<dbReference type="AlphaFoldDB" id="A0ABD1YM12"/>
<evidence type="ECO:0000256" key="1">
    <source>
        <dbReference type="ARBA" id="ARBA00008334"/>
    </source>
</evidence>
<evidence type="ECO:0008006" key="9">
    <source>
        <dbReference type="Google" id="ProtNLM"/>
    </source>
</evidence>
<dbReference type="GO" id="GO:0015031">
    <property type="term" value="P:protein transport"/>
    <property type="evidence" value="ECO:0007669"/>
    <property type="project" value="UniProtKB-KW"/>
</dbReference>
<evidence type="ECO:0000259" key="6">
    <source>
        <dbReference type="Pfam" id="PF04815"/>
    </source>
</evidence>
<keyword evidence="3" id="KW-0653">Protein transport</keyword>
<gene>
    <name evidence="7" type="ORF">R1flu_016503</name>
</gene>
<dbReference type="InterPro" id="IPR036175">
    <property type="entry name" value="Sec23/24_helical_dom_sf"/>
</dbReference>
<dbReference type="SUPFAM" id="SSF81811">
    <property type="entry name" value="Helical domain of Sec23/24"/>
    <property type="match status" value="1"/>
</dbReference>
<dbReference type="InterPro" id="IPR036174">
    <property type="entry name" value="Znf_Sec23_Sec24_sf"/>
</dbReference>
<dbReference type="Proteomes" id="UP001605036">
    <property type="component" value="Unassembled WGS sequence"/>
</dbReference>
<feature type="domain" description="Zinc finger Sec23/Sec24-type" evidence="4">
    <location>
        <begin position="51"/>
        <end position="84"/>
    </location>
</feature>
<proteinExistence type="inferred from homology"/>
<name>A0ABD1YM12_9MARC</name>
<dbReference type="SUPFAM" id="SSF81995">
    <property type="entry name" value="beta-sandwich domain of Sec23/24"/>
    <property type="match status" value="1"/>
</dbReference>
<comment type="caution">
    <text evidence="7">The sequence shown here is derived from an EMBL/GenBank/DDBJ whole genome shotgun (WGS) entry which is preliminary data.</text>
</comment>